<keyword evidence="1" id="KW-0472">Membrane</keyword>
<gene>
    <name evidence="2" type="ORF">RSDT_0882</name>
</gene>
<dbReference type="Pfam" id="PF13432">
    <property type="entry name" value="TPR_16"/>
    <property type="match status" value="1"/>
</dbReference>
<dbReference type="EMBL" id="AP017368">
    <property type="protein sequence ID" value="BAV92394.1"/>
    <property type="molecule type" value="Genomic_DNA"/>
</dbReference>
<dbReference type="InterPro" id="IPR011990">
    <property type="entry name" value="TPR-like_helical_dom_sf"/>
</dbReference>
<keyword evidence="1" id="KW-0812">Transmembrane</keyword>
<reference evidence="2 3" key="1">
    <citation type="journal article" date="2017" name="ISME J.">
        <title>Genome of 'Ca. Desulfovibrio trichonymphae', an H2-oxidizing bacterium in a tripartite symbiotic system within a protist cell in the termite gut.</title>
        <authorList>
            <person name="Kuwahara H."/>
            <person name="Yuki M."/>
            <person name="Izawa K."/>
            <person name="Ohkuma M."/>
            <person name="Hongoh Y."/>
        </authorList>
    </citation>
    <scope>NUCLEOTIDE SEQUENCE [LARGE SCALE GENOMIC DNA]</scope>
    <source>
        <strain evidence="2 3">Rs-N31</strain>
    </source>
</reference>
<sequence length="231" mass="24735">MNPQKNQDAEASNLLRDIQSEVGTESAPLMRLILQYAGIIAGVLSLFLLLLTGTAVWRWHSNSANVAAREKLARLTLTGQGDARVRALSEFVATAPEAVRLSAYLTLGQCALEINDYTVAAAAYAEAARQDSDGALGASAMLGEACVLLKAGKYAEAEDILQTVQTRLPDAARTLQLQQLLAEAAEKAGKTALAAAIWQKLAKEIQGLDSDYFLSRAMASMKDTPLPQMKE</sequence>
<evidence type="ECO:0000256" key="1">
    <source>
        <dbReference type="SAM" id="Phobius"/>
    </source>
</evidence>
<proteinExistence type="predicted"/>
<accession>A0A1J1DRD2</accession>
<dbReference type="RefSeq" id="WP_096399906.1">
    <property type="nucleotide sequence ID" value="NZ_AP017368.1"/>
</dbReference>
<name>A0A1J1DRD2_9BACT</name>
<dbReference type="AlphaFoldDB" id="A0A1J1DRD2"/>
<keyword evidence="3" id="KW-1185">Reference proteome</keyword>
<evidence type="ECO:0000313" key="2">
    <source>
        <dbReference type="EMBL" id="BAV92394.1"/>
    </source>
</evidence>
<dbReference type="SUPFAM" id="SSF48452">
    <property type="entry name" value="TPR-like"/>
    <property type="match status" value="1"/>
</dbReference>
<protein>
    <submittedName>
        <fullName evidence="2">Uncharacterized protein</fullName>
    </submittedName>
</protein>
<feature type="transmembrane region" description="Helical" evidence="1">
    <location>
        <begin position="33"/>
        <end position="57"/>
    </location>
</feature>
<keyword evidence="1" id="KW-1133">Transmembrane helix</keyword>
<organism evidence="2 3">
    <name type="scientific">Candidatus Desulfovibrio trichonymphae</name>
    <dbReference type="NCBI Taxonomy" id="1725232"/>
    <lineage>
        <taxon>Bacteria</taxon>
        <taxon>Pseudomonadati</taxon>
        <taxon>Thermodesulfobacteriota</taxon>
        <taxon>Desulfovibrionia</taxon>
        <taxon>Desulfovibrionales</taxon>
        <taxon>Desulfovibrionaceae</taxon>
        <taxon>Desulfovibrio</taxon>
    </lineage>
</organism>
<dbReference type="Proteomes" id="UP000242645">
    <property type="component" value="Chromosome"/>
</dbReference>
<dbReference type="Gene3D" id="1.25.40.10">
    <property type="entry name" value="Tetratricopeptide repeat domain"/>
    <property type="match status" value="1"/>
</dbReference>
<evidence type="ECO:0000313" key="3">
    <source>
        <dbReference type="Proteomes" id="UP000242645"/>
    </source>
</evidence>
<dbReference type="KEGG" id="dtr:RSDT_0882"/>
<dbReference type="OrthoDB" id="5459825at2"/>